<accession>A0A1R3GZ19</accession>
<evidence type="ECO:0000313" key="2">
    <source>
        <dbReference type="Proteomes" id="UP000187203"/>
    </source>
</evidence>
<dbReference type="AlphaFoldDB" id="A0A1R3GZ19"/>
<gene>
    <name evidence="1" type="ORF">COLO4_32567</name>
</gene>
<evidence type="ECO:0000313" key="1">
    <source>
        <dbReference type="EMBL" id="OMO63307.1"/>
    </source>
</evidence>
<dbReference type="EMBL" id="AWUE01021134">
    <property type="protein sequence ID" value="OMO63307.1"/>
    <property type="molecule type" value="Genomic_DNA"/>
</dbReference>
<sequence>MPFLILHHVKTETGLYEEGSILDAEGRPIEVAP</sequence>
<proteinExistence type="predicted"/>
<comment type="caution">
    <text evidence="1">The sequence shown here is derived from an EMBL/GenBank/DDBJ whole genome shotgun (WGS) entry which is preliminary data.</text>
</comment>
<keyword evidence="2" id="KW-1185">Reference proteome</keyword>
<organism evidence="1 2">
    <name type="scientific">Corchorus olitorius</name>
    <dbReference type="NCBI Taxonomy" id="93759"/>
    <lineage>
        <taxon>Eukaryota</taxon>
        <taxon>Viridiplantae</taxon>
        <taxon>Streptophyta</taxon>
        <taxon>Embryophyta</taxon>
        <taxon>Tracheophyta</taxon>
        <taxon>Spermatophyta</taxon>
        <taxon>Magnoliopsida</taxon>
        <taxon>eudicotyledons</taxon>
        <taxon>Gunneridae</taxon>
        <taxon>Pentapetalae</taxon>
        <taxon>rosids</taxon>
        <taxon>malvids</taxon>
        <taxon>Malvales</taxon>
        <taxon>Malvaceae</taxon>
        <taxon>Grewioideae</taxon>
        <taxon>Apeibeae</taxon>
        <taxon>Corchorus</taxon>
    </lineage>
</organism>
<name>A0A1R3GZ19_9ROSI</name>
<dbReference type="Proteomes" id="UP000187203">
    <property type="component" value="Unassembled WGS sequence"/>
</dbReference>
<reference evidence="2" key="1">
    <citation type="submission" date="2013-09" db="EMBL/GenBank/DDBJ databases">
        <title>Corchorus olitorius genome sequencing.</title>
        <authorList>
            <person name="Alam M."/>
            <person name="Haque M.S."/>
            <person name="Islam M.S."/>
            <person name="Emdad E.M."/>
            <person name="Islam M.M."/>
            <person name="Ahmed B."/>
            <person name="Halim A."/>
            <person name="Hossen Q.M.M."/>
            <person name="Hossain M.Z."/>
            <person name="Ahmed R."/>
            <person name="Khan M.M."/>
            <person name="Islam R."/>
            <person name="Rashid M.M."/>
            <person name="Khan S.A."/>
            <person name="Rahman M.S."/>
            <person name="Alam M."/>
            <person name="Yahiya A.S."/>
            <person name="Khan M.S."/>
            <person name="Azam M.S."/>
            <person name="Haque T."/>
            <person name="Lashkar M.Z.H."/>
            <person name="Akhand A.I."/>
            <person name="Morshed G."/>
            <person name="Roy S."/>
            <person name="Uddin K.S."/>
            <person name="Rabeya T."/>
            <person name="Hossain A.S."/>
            <person name="Chowdhury A."/>
            <person name="Snigdha A.R."/>
            <person name="Mortoza M.S."/>
            <person name="Matin S.A."/>
            <person name="Hoque S.M.E."/>
            <person name="Islam M.K."/>
            <person name="Roy D.K."/>
            <person name="Haider R."/>
            <person name="Moosa M.M."/>
            <person name="Elias S.M."/>
            <person name="Hasan A.M."/>
            <person name="Jahan S."/>
            <person name="Shafiuddin M."/>
            <person name="Mahmood N."/>
            <person name="Shommy N.S."/>
        </authorList>
    </citation>
    <scope>NUCLEOTIDE SEQUENCE [LARGE SCALE GENOMIC DNA]</scope>
    <source>
        <strain evidence="2">cv. O-4</strain>
    </source>
</reference>
<protein>
    <submittedName>
        <fullName evidence="1">Uncharacterized protein</fullName>
    </submittedName>
</protein>